<evidence type="ECO:0000313" key="4">
    <source>
        <dbReference type="Proteomes" id="UP000460650"/>
    </source>
</evidence>
<evidence type="ECO:0000259" key="2">
    <source>
        <dbReference type="Pfam" id="PF13628"/>
    </source>
</evidence>
<feature type="signal peptide" evidence="1">
    <location>
        <begin position="1"/>
        <end position="23"/>
    </location>
</feature>
<reference evidence="3 4" key="1">
    <citation type="submission" date="2019-09" db="EMBL/GenBank/DDBJ databases">
        <title>Taxonomic organization of the family Brucellaceae based on a phylogenomic approach.</title>
        <authorList>
            <person name="Leclercq S."/>
            <person name="Cloeckaert A."/>
            <person name="Zygmunt M.S."/>
        </authorList>
    </citation>
    <scope>NUCLEOTIDE SEQUENCE [LARGE SCALE GENOMIC DNA]</scope>
    <source>
        <strain evidence="3 4">TA93</strain>
    </source>
</reference>
<accession>A0A7V7VQI1</accession>
<dbReference type="InterPro" id="IPR025419">
    <property type="entry name" value="DUF4142"/>
</dbReference>
<dbReference type="PANTHER" id="PTHR38593">
    <property type="entry name" value="BLR2558 PROTEIN"/>
    <property type="match status" value="1"/>
</dbReference>
<name>A0A7V7VQI1_9HYPH</name>
<organism evidence="3 4">
    <name type="scientific">Brucella tritici</name>
    <dbReference type="NCBI Taxonomy" id="94626"/>
    <lineage>
        <taxon>Bacteria</taxon>
        <taxon>Pseudomonadati</taxon>
        <taxon>Pseudomonadota</taxon>
        <taxon>Alphaproteobacteria</taxon>
        <taxon>Hyphomicrobiales</taxon>
        <taxon>Brucellaceae</taxon>
        <taxon>Brucella/Ochrobactrum group</taxon>
        <taxon>Brucella</taxon>
    </lineage>
</organism>
<feature type="domain" description="DUF4142" evidence="2">
    <location>
        <begin position="29"/>
        <end position="162"/>
    </location>
</feature>
<keyword evidence="1" id="KW-0732">Signal</keyword>
<dbReference type="RefSeq" id="WP_151648776.1">
    <property type="nucleotide sequence ID" value="NZ_WBVY01000009.1"/>
</dbReference>
<evidence type="ECO:0000313" key="3">
    <source>
        <dbReference type="EMBL" id="KAB2654855.1"/>
    </source>
</evidence>
<gene>
    <name evidence="3" type="ORF">F9K94_22570</name>
</gene>
<dbReference type="InterPro" id="IPR012347">
    <property type="entry name" value="Ferritin-like"/>
</dbReference>
<protein>
    <submittedName>
        <fullName evidence="3">DUF4142 domain-containing protein</fullName>
    </submittedName>
</protein>
<dbReference type="Pfam" id="PF13628">
    <property type="entry name" value="DUF4142"/>
    <property type="match status" value="1"/>
</dbReference>
<dbReference type="PANTHER" id="PTHR38593:SF1">
    <property type="entry name" value="BLR2558 PROTEIN"/>
    <property type="match status" value="1"/>
</dbReference>
<dbReference type="Gene3D" id="1.20.1260.10">
    <property type="match status" value="1"/>
</dbReference>
<dbReference type="Proteomes" id="UP000460650">
    <property type="component" value="Unassembled WGS sequence"/>
</dbReference>
<comment type="caution">
    <text evidence="3">The sequence shown here is derived from an EMBL/GenBank/DDBJ whole genome shotgun (WGS) entry which is preliminary data.</text>
</comment>
<feature type="chain" id="PRO_5031427117" evidence="1">
    <location>
        <begin position="24"/>
        <end position="167"/>
    </location>
</feature>
<dbReference type="EMBL" id="WBVY01000009">
    <property type="protein sequence ID" value="KAB2654855.1"/>
    <property type="molecule type" value="Genomic_DNA"/>
</dbReference>
<evidence type="ECO:0000256" key="1">
    <source>
        <dbReference type="SAM" id="SignalP"/>
    </source>
</evidence>
<sequence length="167" mass="18147">MSRYVTSILAALAFAFVLSPASAQQSLSPEEFAREVAISNAFEIEAAELAIERGKDPRAIGFARDMLRDHGRASAELMDAAKMDGVSISEGLDDRRQKQLDALKAATGADFDQAYLSTQVTAHENAVALLDAYAKSDNPGSLKSFAQQHLGTLRTHNIRVHDLTDRE</sequence>
<dbReference type="AlphaFoldDB" id="A0A7V7VQI1"/>
<proteinExistence type="predicted"/>